<dbReference type="EMBL" id="JAMYQB010000022">
    <property type="protein sequence ID" value="MER9407116.1"/>
    <property type="molecule type" value="Genomic_DNA"/>
</dbReference>
<gene>
    <name evidence="2" type="ORF">NKI36_24075</name>
</gene>
<evidence type="ECO:0000256" key="1">
    <source>
        <dbReference type="SAM" id="SignalP"/>
    </source>
</evidence>
<evidence type="ECO:0000313" key="2">
    <source>
        <dbReference type="EMBL" id="MER9407116.1"/>
    </source>
</evidence>
<organism evidence="2 3">
    <name type="scientific">Mesorhizobium caraganae</name>
    <dbReference type="NCBI Taxonomy" id="483206"/>
    <lineage>
        <taxon>Bacteria</taxon>
        <taxon>Pseudomonadati</taxon>
        <taxon>Pseudomonadota</taxon>
        <taxon>Alphaproteobacteria</taxon>
        <taxon>Hyphomicrobiales</taxon>
        <taxon>Phyllobacteriaceae</taxon>
        <taxon>Mesorhizobium</taxon>
    </lineage>
</organism>
<proteinExistence type="predicted"/>
<evidence type="ECO:0000313" key="3">
    <source>
        <dbReference type="Proteomes" id="UP001433071"/>
    </source>
</evidence>
<feature type="chain" id="PRO_5046396376" evidence="1">
    <location>
        <begin position="23"/>
        <end position="106"/>
    </location>
</feature>
<name>A0ABV1Z529_9HYPH</name>
<keyword evidence="3" id="KW-1185">Reference proteome</keyword>
<comment type="caution">
    <text evidence="2">The sequence shown here is derived from an EMBL/GenBank/DDBJ whole genome shotgun (WGS) entry which is preliminary data.</text>
</comment>
<accession>A0ABV1Z529</accession>
<keyword evidence="1" id="KW-0732">Signal</keyword>
<sequence>MRKLLLASIIAISAAAAMIAPADAGGRVVIGIGDGYYDDYYNGGYRDYYGDRYAPRPYYQYDAYDNSYRYHRYHRYHRHHRRCHIELVKHWRHHHRIVEEIRVCER</sequence>
<dbReference type="RefSeq" id="WP_352560749.1">
    <property type="nucleotide sequence ID" value="NZ_JAMYQB010000022.1"/>
</dbReference>
<dbReference type="Proteomes" id="UP001433071">
    <property type="component" value="Unassembled WGS sequence"/>
</dbReference>
<protein>
    <submittedName>
        <fullName evidence="2">Uncharacterized protein</fullName>
    </submittedName>
</protein>
<reference evidence="2 3" key="1">
    <citation type="journal article" date="2024" name="Proc. Natl. Acad. Sci. U.S.A.">
        <title>The evolutionary genomics of adaptation to stress in wild rhizobium bacteria.</title>
        <authorList>
            <person name="Kehlet-Delgado H."/>
            <person name="Montoya A.P."/>
            <person name="Jensen K.T."/>
            <person name="Wendlandt C.E."/>
            <person name="Dexheimer C."/>
            <person name="Roberts M."/>
            <person name="Torres Martinez L."/>
            <person name="Friesen M.L."/>
            <person name="Griffitts J.S."/>
            <person name="Porter S.S."/>
        </authorList>
    </citation>
    <scope>NUCLEOTIDE SEQUENCE [LARGE SCALE GENOMIC DNA]</scope>
    <source>
        <strain evidence="2 3">M0641</strain>
    </source>
</reference>
<feature type="signal peptide" evidence="1">
    <location>
        <begin position="1"/>
        <end position="22"/>
    </location>
</feature>